<dbReference type="PROSITE" id="PS50113">
    <property type="entry name" value="PAC"/>
    <property type="match status" value="5"/>
</dbReference>
<dbReference type="Pfam" id="PF08447">
    <property type="entry name" value="PAS_3"/>
    <property type="match status" value="2"/>
</dbReference>
<dbReference type="InterPro" id="IPR000700">
    <property type="entry name" value="PAS-assoc_C"/>
</dbReference>
<dbReference type="NCBIfam" id="TIGR00229">
    <property type="entry name" value="sensory_box"/>
    <property type="match status" value="6"/>
</dbReference>
<dbReference type="InterPro" id="IPR013656">
    <property type="entry name" value="PAS_4"/>
</dbReference>
<dbReference type="SMART" id="SM00052">
    <property type="entry name" value="EAL"/>
    <property type="match status" value="1"/>
</dbReference>
<dbReference type="PROSITE" id="PS50887">
    <property type="entry name" value="GGDEF"/>
    <property type="match status" value="1"/>
</dbReference>
<feature type="domain" description="PAC" evidence="3">
    <location>
        <begin position="376"/>
        <end position="432"/>
    </location>
</feature>
<dbReference type="InterPro" id="IPR013655">
    <property type="entry name" value="PAS_fold_3"/>
</dbReference>
<dbReference type="CDD" id="cd01948">
    <property type="entry name" value="EAL"/>
    <property type="match status" value="1"/>
</dbReference>
<dbReference type="SUPFAM" id="SSF55785">
    <property type="entry name" value="PYP-like sensor domain (PAS domain)"/>
    <property type="match status" value="6"/>
</dbReference>
<evidence type="ECO:0000259" key="4">
    <source>
        <dbReference type="PROSITE" id="PS50883"/>
    </source>
</evidence>
<proteinExistence type="predicted"/>
<dbReference type="CDD" id="cd01949">
    <property type="entry name" value="GGDEF"/>
    <property type="match status" value="1"/>
</dbReference>
<sequence length="1256" mass="141801">MYWYALFAFAALVIFPVLCACFIVRLARWMNRFRVLAREGAMFRDMIDLVRDVAVTVHDMEDGGRVIYANDAACLHFGVSRATLLTWRPTNWNPHFDASDVEALYRTFKSGDSVVFETEHRVASGELVPVEVMQLCQVREGARITIGYTRDIRARKAEEARRLEYERNQSELAGLGRLSRFIGNTPGYFYTVVQRPDGSIAMPFASPGIHEIYGLRPEDVEQDVSRLVATIHPDDEVRNLAAMAESARTMSPFHVEFRVHHPEKGGRWVEARSQPQREPDGSVLWHGFTHDITERKQMELALIASKQEFHILAENLPDSIVRYDRNARHIYLNPSAWRELAVGTSELPNAALDKLWDTPSGAFYRRKVQQVLDTSSPVEFEFVADPLPSKSEARYYHVHVVPEYSHDGQLIGALGRAHDISERKRAEKMLIQREREFHSLAENLPDNLARWDREGRYLYVNPTHESTLRVPAAHVLGKTIGEAFPDGRFTPVEQAIATVIETGQPQRFTRQPVPQEDGTMRLHEISLTPEWNAHGEIMAVLAIGRDMTEQFRLQTAIASREQELRALAESSPGMMGSFHLRPDGTVCMPYVSPNILEHFGLHPQDVVDDATPLLMRNHPDDARRVQESIAESARTMLPWREEYRILHPTLGERWMESHTKPQRHPDGGIVWHGYVCDITERKRMEELLRKRAREFRALVENSPDTIARYDRDCRRVYANPRMVADMGGDMVRILGTTPAQFPGGASALEYENILRQVCERGEERNFELRWKTGDAEVCTQVRMTPEFDGAGEVAHVLAVGRDITEIDQYRKQIHHQAFSDALTGLPNRMLLSDRIHQAIADAAYHGHQFGLMMLDLDNFKEINDTMGHGVGDELLRTAAKRLLACVRSYDTVARLGGDEFSVLLPNMRRGDDLATIAGKILHELAEPFVLDGQELFVTCSIGIALYPADSTEIDALYKYADSAMYHAKKMGRNNFQFYEPEFTVRSQERMEVETALRKAQEKGELVLYYQPQIELQTGRLVSAEALLRWQRPGHGMVAPDRFIPIAEASGMILGIGEWVLLSACQDAVCWNRGRATPVRVAVNLSTRQFIRNDLVGAVRRVLAETGCSPAWLELEITESLLLEDSTEVAAMLAALHEIGLSISIDDFGTGYSALSYLSRFPVSQIKIDRSFVSEIPAQRNKCELVKAMLSIASALHLETVAEGVETIEQAEYLTAHGCRLAQGYLFGRPMRLAEFEAIVAAGLPAQGQATRAIALC</sequence>
<dbReference type="FunFam" id="3.30.70.270:FF:000001">
    <property type="entry name" value="Diguanylate cyclase domain protein"/>
    <property type="match status" value="1"/>
</dbReference>
<dbReference type="InterPro" id="IPR043128">
    <property type="entry name" value="Rev_trsase/Diguanyl_cyclase"/>
</dbReference>
<dbReference type="CDD" id="cd00130">
    <property type="entry name" value="PAS"/>
    <property type="match status" value="4"/>
</dbReference>
<feature type="domain" description="GGDEF" evidence="5">
    <location>
        <begin position="847"/>
        <end position="980"/>
    </location>
</feature>
<dbReference type="SMART" id="SM00267">
    <property type="entry name" value="GGDEF"/>
    <property type="match status" value="1"/>
</dbReference>
<accession>A0A1I7ILN6</accession>
<gene>
    <name evidence="6" type="ORF">SAMN05216552_1008126</name>
</gene>
<evidence type="ECO:0000259" key="3">
    <source>
        <dbReference type="PROSITE" id="PS50113"/>
    </source>
</evidence>
<dbReference type="AlphaFoldDB" id="A0A1I7ILN6"/>
<feature type="domain" description="PAC" evidence="3">
    <location>
        <begin position="639"/>
        <end position="690"/>
    </location>
</feature>
<dbReference type="InterPro" id="IPR000014">
    <property type="entry name" value="PAS"/>
</dbReference>
<feature type="domain" description="PAS" evidence="2">
    <location>
        <begin position="560"/>
        <end position="636"/>
    </location>
</feature>
<dbReference type="InterPro" id="IPR035919">
    <property type="entry name" value="EAL_sf"/>
</dbReference>
<dbReference type="Proteomes" id="UP000199391">
    <property type="component" value="Unassembled WGS sequence"/>
</dbReference>
<evidence type="ECO:0000313" key="6">
    <source>
        <dbReference type="EMBL" id="SFU73832.1"/>
    </source>
</evidence>
<dbReference type="EMBL" id="FPBO01000008">
    <property type="protein sequence ID" value="SFU73832.1"/>
    <property type="molecule type" value="Genomic_DNA"/>
</dbReference>
<evidence type="ECO:0000259" key="2">
    <source>
        <dbReference type="PROSITE" id="PS50112"/>
    </source>
</evidence>
<dbReference type="Pfam" id="PF00990">
    <property type="entry name" value="GGDEF"/>
    <property type="match status" value="1"/>
</dbReference>
<feature type="domain" description="PAS" evidence="2">
    <location>
        <begin position="433"/>
        <end position="503"/>
    </location>
</feature>
<dbReference type="OrthoDB" id="9813903at2"/>
<dbReference type="PANTHER" id="PTHR44757">
    <property type="entry name" value="DIGUANYLATE CYCLASE DGCP"/>
    <property type="match status" value="1"/>
</dbReference>
<dbReference type="FunFam" id="3.20.20.450:FF:000001">
    <property type="entry name" value="Cyclic di-GMP phosphodiesterase yahA"/>
    <property type="match status" value="1"/>
</dbReference>
<dbReference type="SMART" id="SM00086">
    <property type="entry name" value="PAC"/>
    <property type="match status" value="5"/>
</dbReference>
<name>A0A1I7ILN6_9BURK</name>
<protein>
    <submittedName>
        <fullName evidence="6">PAS domain S-box-containing protein/diguanylate cyclase (GGDEF) domain-containing protein</fullName>
    </submittedName>
</protein>
<organism evidence="6 7">
    <name type="scientific">Pseudoduganella namucuonensis</name>
    <dbReference type="NCBI Taxonomy" id="1035707"/>
    <lineage>
        <taxon>Bacteria</taxon>
        <taxon>Pseudomonadati</taxon>
        <taxon>Pseudomonadota</taxon>
        <taxon>Betaproteobacteria</taxon>
        <taxon>Burkholderiales</taxon>
        <taxon>Oxalobacteraceae</taxon>
        <taxon>Telluria group</taxon>
        <taxon>Pseudoduganella</taxon>
    </lineage>
</organism>
<dbReference type="SUPFAM" id="SSF141868">
    <property type="entry name" value="EAL domain-like"/>
    <property type="match status" value="1"/>
</dbReference>
<evidence type="ECO:0000259" key="5">
    <source>
        <dbReference type="PROSITE" id="PS50887"/>
    </source>
</evidence>
<dbReference type="PROSITE" id="PS50112">
    <property type="entry name" value="PAS"/>
    <property type="match status" value="2"/>
</dbReference>
<dbReference type="Pfam" id="PF13426">
    <property type="entry name" value="PAS_9"/>
    <property type="match status" value="1"/>
</dbReference>
<feature type="domain" description="PAC" evidence="3">
    <location>
        <begin position="506"/>
        <end position="559"/>
    </location>
</feature>
<dbReference type="PROSITE" id="PS50883">
    <property type="entry name" value="EAL"/>
    <property type="match status" value="1"/>
</dbReference>
<evidence type="ECO:0000313" key="7">
    <source>
        <dbReference type="Proteomes" id="UP000199391"/>
    </source>
</evidence>
<dbReference type="InterPro" id="IPR001610">
    <property type="entry name" value="PAC"/>
</dbReference>
<dbReference type="InterPro" id="IPR035965">
    <property type="entry name" value="PAS-like_dom_sf"/>
</dbReference>
<dbReference type="Pfam" id="PF08448">
    <property type="entry name" value="PAS_4"/>
    <property type="match status" value="3"/>
</dbReference>
<dbReference type="Pfam" id="PF00563">
    <property type="entry name" value="EAL"/>
    <property type="match status" value="1"/>
</dbReference>
<reference evidence="7" key="1">
    <citation type="submission" date="2016-10" db="EMBL/GenBank/DDBJ databases">
        <authorList>
            <person name="Varghese N."/>
            <person name="Submissions S."/>
        </authorList>
    </citation>
    <scope>NUCLEOTIDE SEQUENCE [LARGE SCALE GENOMIC DNA]</scope>
    <source>
        <strain evidence="7">CGMCC 1.11014</strain>
    </source>
</reference>
<feature type="domain" description="PAC" evidence="3">
    <location>
        <begin position="762"/>
        <end position="815"/>
    </location>
</feature>
<dbReference type="GO" id="GO:0071732">
    <property type="term" value="P:cellular response to nitric oxide"/>
    <property type="evidence" value="ECO:0007669"/>
    <property type="project" value="UniProtKB-ARBA"/>
</dbReference>
<dbReference type="Gene3D" id="3.20.20.450">
    <property type="entry name" value="EAL domain"/>
    <property type="match status" value="1"/>
</dbReference>
<dbReference type="InterPro" id="IPR001633">
    <property type="entry name" value="EAL_dom"/>
</dbReference>
<dbReference type="Gene3D" id="3.30.70.270">
    <property type="match status" value="1"/>
</dbReference>
<dbReference type="InterPro" id="IPR052155">
    <property type="entry name" value="Biofilm_reg_signaling"/>
</dbReference>
<dbReference type="GO" id="GO:0071111">
    <property type="term" value="F:cyclic-guanylate-specific phosphodiesterase activity"/>
    <property type="evidence" value="ECO:0007669"/>
    <property type="project" value="UniProtKB-EC"/>
</dbReference>
<dbReference type="SMART" id="SM00091">
    <property type="entry name" value="PAS"/>
    <property type="match status" value="5"/>
</dbReference>
<feature type="domain" description="EAL" evidence="4">
    <location>
        <begin position="989"/>
        <end position="1243"/>
    </location>
</feature>
<dbReference type="SUPFAM" id="SSF55073">
    <property type="entry name" value="Nucleotide cyclase"/>
    <property type="match status" value="1"/>
</dbReference>
<dbReference type="Gene3D" id="3.30.450.20">
    <property type="entry name" value="PAS domain"/>
    <property type="match status" value="6"/>
</dbReference>
<dbReference type="PANTHER" id="PTHR44757:SF2">
    <property type="entry name" value="BIOFILM ARCHITECTURE MAINTENANCE PROTEIN MBAA"/>
    <property type="match status" value="1"/>
</dbReference>
<dbReference type="STRING" id="1035707.SAMN05216552_1008126"/>
<comment type="catalytic activity">
    <reaction evidence="1">
        <text>3',3'-c-di-GMP + H2O = 5'-phosphoguanylyl(3'-&gt;5')guanosine + H(+)</text>
        <dbReference type="Rhea" id="RHEA:24902"/>
        <dbReference type="ChEBI" id="CHEBI:15377"/>
        <dbReference type="ChEBI" id="CHEBI:15378"/>
        <dbReference type="ChEBI" id="CHEBI:58754"/>
        <dbReference type="ChEBI" id="CHEBI:58805"/>
        <dbReference type="EC" id="3.1.4.52"/>
    </reaction>
    <physiologicalReaction direction="left-to-right" evidence="1">
        <dbReference type="Rhea" id="RHEA:24903"/>
    </physiologicalReaction>
</comment>
<dbReference type="InterPro" id="IPR000160">
    <property type="entry name" value="GGDEF_dom"/>
</dbReference>
<dbReference type="NCBIfam" id="TIGR00254">
    <property type="entry name" value="GGDEF"/>
    <property type="match status" value="1"/>
</dbReference>
<evidence type="ECO:0000256" key="1">
    <source>
        <dbReference type="ARBA" id="ARBA00051114"/>
    </source>
</evidence>
<dbReference type="InterPro" id="IPR029787">
    <property type="entry name" value="Nucleotide_cyclase"/>
</dbReference>
<feature type="domain" description="PAC" evidence="3">
    <location>
        <begin position="253"/>
        <end position="304"/>
    </location>
</feature>
<dbReference type="RefSeq" id="WP_093555593.1">
    <property type="nucleotide sequence ID" value="NZ_FPBO01000008.1"/>
</dbReference>
<keyword evidence="7" id="KW-1185">Reference proteome</keyword>